<dbReference type="NCBIfam" id="NF041499">
    <property type="entry name" value="MobP3"/>
    <property type="match status" value="1"/>
</dbReference>
<reference evidence="1 2" key="1">
    <citation type="submission" date="2023-07" db="EMBL/GenBank/DDBJ databases">
        <title>Genomic Encyclopedia of Type Strains, Phase IV (KMG-IV): sequencing the most valuable type-strain genomes for metagenomic binning, comparative biology and taxonomic classification.</title>
        <authorList>
            <person name="Goeker M."/>
        </authorList>
    </citation>
    <scope>NUCLEOTIDE SEQUENCE [LARGE SCALE GENOMIC DNA]</scope>
    <source>
        <strain evidence="1 2">DSM 16784</strain>
    </source>
</reference>
<organism evidence="1 2">
    <name type="scientific">Breznakia pachnodae</name>
    <dbReference type="NCBI Taxonomy" id="265178"/>
    <lineage>
        <taxon>Bacteria</taxon>
        <taxon>Bacillati</taxon>
        <taxon>Bacillota</taxon>
        <taxon>Erysipelotrichia</taxon>
        <taxon>Erysipelotrichales</taxon>
        <taxon>Erysipelotrichaceae</taxon>
        <taxon>Breznakia</taxon>
    </lineage>
</organism>
<dbReference type="InterPro" id="IPR048102">
    <property type="entry name" value="MobP3"/>
</dbReference>
<dbReference type="Pfam" id="PF18555">
    <property type="entry name" value="MobL"/>
    <property type="match status" value="1"/>
</dbReference>
<dbReference type="Proteomes" id="UP001230220">
    <property type="component" value="Unassembled WGS sequence"/>
</dbReference>
<keyword evidence="1" id="KW-0689">Ribosomal protein</keyword>
<dbReference type="RefSeq" id="WP_307410224.1">
    <property type="nucleotide sequence ID" value="NZ_JAUSUR010000007.1"/>
</dbReference>
<protein>
    <submittedName>
        <fullName evidence="1">Ribosomal protein S13</fullName>
    </submittedName>
</protein>
<sequence length="558" mass="65176">MSRLIVFSDYLKPSDKAQILFTVNYIATRDGVELNKDYDELTKTRVLNEKTIQYDPTEKQLKLIDQMTKEFKDLIQLDEYGLFENNPSMYTASLFIHEGVQMLEELAMGKERYLNYIAERPGVVANKTMSHGLFDQLGDADLEEYNRQLQEHTGNVWRDIISLTRLDAEELDYENQESWKTLLRNKMNEKAEGLGIPEEDFKWCAAFHDEGYHPHVHVMCWDEKARSGFQTSEDIEKFKSSLANDIFSNEMWLAKELKYETRKDLENEYKKEIEDMMKESCKVGSEELKDHLEDSIVKLSSYLNDFGSRSYEYQTAEVKQKVNYLVSSILSTDQLRPLLSEYVKSQENIASFYQKDTAEYANKFLNQIINPGKSDRKVFHNTIIRAAYDIKDNNYMKKLLLDSHLETLNKKLETGYSIKGDVDPERLVKAVIKVQLLQDKDVDEILDEVNRIRPDEEKNLETFLDVKDKSTIRKSDIIALNKSFNEKIDKDLDFNKFSSTCETNNAHAAAKVMQQFMSFLGSGSIQNDRELRRLQSLRREDEFVMKRTHMQERARGGN</sequence>
<comment type="caution">
    <text evidence="1">The sequence shown here is derived from an EMBL/GenBank/DDBJ whole genome shotgun (WGS) entry which is preliminary data.</text>
</comment>
<dbReference type="GO" id="GO:0005840">
    <property type="term" value="C:ribosome"/>
    <property type="evidence" value="ECO:0007669"/>
    <property type="project" value="UniProtKB-KW"/>
</dbReference>
<evidence type="ECO:0000313" key="2">
    <source>
        <dbReference type="Proteomes" id="UP001230220"/>
    </source>
</evidence>
<accession>A0ABU0E7Q5</accession>
<dbReference type="EMBL" id="JAUSUR010000007">
    <property type="protein sequence ID" value="MDQ0362525.1"/>
    <property type="molecule type" value="Genomic_DNA"/>
</dbReference>
<dbReference type="InterPro" id="IPR041073">
    <property type="entry name" value="MobL"/>
</dbReference>
<proteinExistence type="predicted"/>
<name>A0ABU0E7Q5_9FIRM</name>
<gene>
    <name evidence="1" type="ORF">J2S15_003279</name>
</gene>
<evidence type="ECO:0000313" key="1">
    <source>
        <dbReference type="EMBL" id="MDQ0362525.1"/>
    </source>
</evidence>
<keyword evidence="2" id="KW-1185">Reference proteome</keyword>
<keyword evidence="1" id="KW-0687">Ribonucleoprotein</keyword>